<feature type="transmembrane region" description="Helical" evidence="10">
    <location>
        <begin position="231"/>
        <end position="250"/>
    </location>
</feature>
<feature type="transmembrane region" description="Helical" evidence="10">
    <location>
        <begin position="7"/>
        <end position="27"/>
    </location>
</feature>
<comment type="caution">
    <text evidence="11">The sequence shown here is derived from an EMBL/GenBank/DDBJ whole genome shotgun (WGS) entry which is preliminary data.</text>
</comment>
<dbReference type="RefSeq" id="WP_139095626.1">
    <property type="nucleotide sequence ID" value="NZ_VDFW01000004.1"/>
</dbReference>
<feature type="transmembrane region" description="Helical" evidence="10">
    <location>
        <begin position="450"/>
        <end position="474"/>
    </location>
</feature>
<feature type="transmembrane region" description="Helical" evidence="10">
    <location>
        <begin position="315"/>
        <end position="342"/>
    </location>
</feature>
<evidence type="ECO:0000256" key="4">
    <source>
        <dbReference type="ARBA" id="ARBA00022679"/>
    </source>
</evidence>
<feature type="transmembrane region" description="Helical" evidence="10">
    <location>
        <begin position="33"/>
        <end position="60"/>
    </location>
</feature>
<keyword evidence="3 9" id="KW-1003">Cell membrane</keyword>
<feature type="transmembrane region" description="Helical" evidence="10">
    <location>
        <begin position="80"/>
        <end position="98"/>
    </location>
</feature>
<name>A0A5C4M5I8_9PSEU</name>
<evidence type="ECO:0000256" key="7">
    <source>
        <dbReference type="ARBA" id="ARBA00023136"/>
    </source>
</evidence>
<reference evidence="11 12" key="1">
    <citation type="submission" date="2019-06" db="EMBL/GenBank/DDBJ databases">
        <title>Amycolatopsis alkalitolerans sp. nov., isolated from Gastrodia elata Blume.</title>
        <authorList>
            <person name="Narsing Rao M.P."/>
            <person name="Li W.J."/>
        </authorList>
    </citation>
    <scope>NUCLEOTIDE SEQUENCE [LARGE SCALE GENOMIC DNA]</scope>
    <source>
        <strain evidence="11 12">SYSUP0005</strain>
    </source>
</reference>
<dbReference type="AlphaFoldDB" id="A0A5C4M5I8"/>
<evidence type="ECO:0000256" key="8">
    <source>
        <dbReference type="ARBA" id="ARBA00023315"/>
    </source>
</evidence>
<dbReference type="InterPro" id="IPR024194">
    <property type="entry name" value="Ac/AlaTfrase_AlgI/DltB"/>
</dbReference>
<evidence type="ECO:0000256" key="10">
    <source>
        <dbReference type="SAM" id="Phobius"/>
    </source>
</evidence>
<feature type="transmembrane region" description="Helical" evidence="10">
    <location>
        <begin position="118"/>
        <end position="139"/>
    </location>
</feature>
<feature type="transmembrane region" description="Helical" evidence="10">
    <location>
        <begin position="362"/>
        <end position="379"/>
    </location>
</feature>
<dbReference type="InterPro" id="IPR004299">
    <property type="entry name" value="MBOAT_fam"/>
</dbReference>
<evidence type="ECO:0000256" key="5">
    <source>
        <dbReference type="ARBA" id="ARBA00022692"/>
    </source>
</evidence>
<evidence type="ECO:0000313" key="11">
    <source>
        <dbReference type="EMBL" id="TNC28007.1"/>
    </source>
</evidence>
<dbReference type="GO" id="GO:0042121">
    <property type="term" value="P:alginic acid biosynthetic process"/>
    <property type="evidence" value="ECO:0007669"/>
    <property type="project" value="InterPro"/>
</dbReference>
<dbReference type="GO" id="GO:0005886">
    <property type="term" value="C:plasma membrane"/>
    <property type="evidence" value="ECO:0007669"/>
    <property type="project" value="UniProtKB-SubCell"/>
</dbReference>
<evidence type="ECO:0000256" key="1">
    <source>
        <dbReference type="ARBA" id="ARBA00004651"/>
    </source>
</evidence>
<dbReference type="OrthoDB" id="139172at2"/>
<evidence type="ECO:0000313" key="12">
    <source>
        <dbReference type="Proteomes" id="UP000305546"/>
    </source>
</evidence>
<gene>
    <name evidence="11" type="ORF">FG385_06110</name>
</gene>
<dbReference type="Proteomes" id="UP000305546">
    <property type="component" value="Unassembled WGS sequence"/>
</dbReference>
<comment type="subcellular location">
    <subcellularLocation>
        <location evidence="1">Cell membrane</location>
        <topology evidence="1">Multi-pass membrane protein</topology>
    </subcellularLocation>
</comment>
<feature type="transmembrane region" description="Helical" evidence="10">
    <location>
        <begin position="416"/>
        <end position="438"/>
    </location>
</feature>
<feature type="transmembrane region" description="Helical" evidence="10">
    <location>
        <begin position="151"/>
        <end position="171"/>
    </location>
</feature>
<dbReference type="InterPro" id="IPR028362">
    <property type="entry name" value="AlgI"/>
</dbReference>
<evidence type="ECO:0000256" key="9">
    <source>
        <dbReference type="PIRNR" id="PIRNR016636"/>
    </source>
</evidence>
<evidence type="ECO:0000256" key="3">
    <source>
        <dbReference type="ARBA" id="ARBA00022475"/>
    </source>
</evidence>
<dbReference type="PANTHER" id="PTHR13285:SF23">
    <property type="entry name" value="TEICHOIC ACID D-ALANYLTRANSFERASE"/>
    <property type="match status" value="1"/>
</dbReference>
<keyword evidence="7 9" id="KW-0472">Membrane</keyword>
<dbReference type="GO" id="GO:0016746">
    <property type="term" value="F:acyltransferase activity"/>
    <property type="evidence" value="ECO:0007669"/>
    <property type="project" value="UniProtKB-KW"/>
</dbReference>
<evidence type="ECO:0000256" key="6">
    <source>
        <dbReference type="ARBA" id="ARBA00022989"/>
    </source>
</evidence>
<organism evidence="11 12">
    <name type="scientific">Amycolatopsis alkalitolerans</name>
    <dbReference type="NCBI Taxonomy" id="2547244"/>
    <lineage>
        <taxon>Bacteria</taxon>
        <taxon>Bacillati</taxon>
        <taxon>Actinomycetota</taxon>
        <taxon>Actinomycetes</taxon>
        <taxon>Pseudonocardiales</taxon>
        <taxon>Pseudonocardiaceae</taxon>
        <taxon>Amycolatopsis</taxon>
    </lineage>
</organism>
<keyword evidence="6 10" id="KW-1133">Transmembrane helix</keyword>
<evidence type="ECO:0000256" key="2">
    <source>
        <dbReference type="ARBA" id="ARBA00010323"/>
    </source>
</evidence>
<dbReference type="PANTHER" id="PTHR13285">
    <property type="entry name" value="ACYLTRANSFERASE"/>
    <property type="match status" value="1"/>
</dbReference>
<dbReference type="PIRSF" id="PIRSF500217">
    <property type="entry name" value="AlgI"/>
    <property type="match status" value="1"/>
</dbReference>
<sequence>MSFVSPLFLWYFMPTLLVAVLVLPRTWRNGIVAVASLVFYTVGAGAFLVLLLSTMVVNFLAGPALEPNGRTTGPARRKRLLTGVICFDVTMLVIWKYAGFATQQFDYLARLFGGDFPIVHFALPIGISFFTFHHISYVVDIYRGERPALRNPVAFVTYIAMFPQLVAGPIVRYREIADQLPQLRSHRLDDIAAGFPRFALGLCKKTIIADSLNPMVEACFKTSPDNMTFSVAWLGAVGYTLQLFFDFSGYSDMAIGLGRMLGFRLPENFARPYSSVTVTEFWRRWHMSLSRWFRDYLYIPLGGNRRGAAKTYRNLCIVFVLTGFWHGANWTFLVWGCYHGALLIIERAFGWDTTPAALWPRIGRRALTLVLVVLGWVFFKAPDMAHALTMIGHMFLPDFAGLTDVVSSALTNQRLVILLLALLVVVLPAHPVTGPLLESSRTRPAISLRIGVMTVGLAYAAILVANGTFSPFLYYQF</sequence>
<dbReference type="EMBL" id="VDFW01000004">
    <property type="protein sequence ID" value="TNC28007.1"/>
    <property type="molecule type" value="Genomic_DNA"/>
</dbReference>
<dbReference type="InterPro" id="IPR051085">
    <property type="entry name" value="MB_O-acyltransferase"/>
</dbReference>
<keyword evidence="12" id="KW-1185">Reference proteome</keyword>
<keyword evidence="4 9" id="KW-0808">Transferase</keyword>
<keyword evidence="8 9" id="KW-0012">Acyltransferase</keyword>
<accession>A0A5C4M5I8</accession>
<dbReference type="PIRSF" id="PIRSF016636">
    <property type="entry name" value="AlgI_DltB"/>
    <property type="match status" value="1"/>
</dbReference>
<dbReference type="Pfam" id="PF03062">
    <property type="entry name" value="MBOAT"/>
    <property type="match status" value="1"/>
</dbReference>
<proteinExistence type="inferred from homology"/>
<protein>
    <submittedName>
        <fullName evidence="11">MBOAT family protein</fullName>
    </submittedName>
</protein>
<comment type="similarity">
    <text evidence="2 9">Belongs to the membrane-bound acyltransferase family.</text>
</comment>
<keyword evidence="5 10" id="KW-0812">Transmembrane</keyword>